<organism evidence="6">
    <name type="scientific">Glomus macrocarpum</name>
    <dbReference type="NCBI Taxonomy" id="144533"/>
    <lineage>
        <taxon>Eukaryota</taxon>
        <taxon>Fungi</taxon>
        <taxon>Fungi incertae sedis</taxon>
        <taxon>Mucoromycota</taxon>
        <taxon>Glomeromycotina</taxon>
        <taxon>Glomeromycetes</taxon>
        <taxon>Glomerales</taxon>
        <taxon>Glomeraceae</taxon>
        <taxon>Glomus</taxon>
    </lineage>
</organism>
<evidence type="ECO:0000256" key="1">
    <source>
        <dbReference type="ARBA" id="ARBA00023125"/>
    </source>
</evidence>
<dbReference type="GO" id="GO:0000978">
    <property type="term" value="F:RNA polymerase II cis-regulatory region sequence-specific DNA binding"/>
    <property type="evidence" value="ECO:0007669"/>
    <property type="project" value="TreeGrafter"/>
</dbReference>
<dbReference type="InterPro" id="IPR001356">
    <property type="entry name" value="HD"/>
</dbReference>
<dbReference type="PROSITE" id="PS50071">
    <property type="entry name" value="HOMEOBOX_2"/>
    <property type="match status" value="1"/>
</dbReference>
<dbReference type="PANTHER" id="PTHR24324">
    <property type="entry name" value="HOMEOBOX PROTEIN HHEX"/>
    <property type="match status" value="1"/>
</dbReference>
<evidence type="ECO:0000256" key="3">
    <source>
        <dbReference type="PROSITE-ProRule" id="PRU00108"/>
    </source>
</evidence>
<dbReference type="EMBL" id="MH445377">
    <property type="protein sequence ID" value="QAB33272.1"/>
    <property type="molecule type" value="mRNA"/>
</dbReference>
<evidence type="ECO:0000313" key="6">
    <source>
        <dbReference type="EMBL" id="QAB33272.1"/>
    </source>
</evidence>
<dbReference type="AlphaFoldDB" id="A0A410HFH0"/>
<dbReference type="SUPFAM" id="SSF46689">
    <property type="entry name" value="Homeodomain-like"/>
    <property type="match status" value="1"/>
</dbReference>
<name>A0A410HFH0_9GLOM</name>
<reference evidence="6" key="1">
    <citation type="journal article" date="2019" name="New Phytol.">
        <title>Comparative genomics of Rhizophagus irregularis, R. cerebriforme, R. diaphanus and Gigaspora rosea highlights specific genetic features in Glomeromycotina.</title>
        <authorList>
            <person name="Morin E."/>
            <person name="Miyauchi S."/>
            <person name="San Clemente H."/>
            <person name="Chen E.C."/>
            <person name="Pelin A."/>
            <person name="de la Providencia I."/>
            <person name="Ndikumana S."/>
            <person name="Beaudet D."/>
            <person name="Hainaut M."/>
            <person name="Drula E."/>
            <person name="Kuo A."/>
            <person name="Tang N."/>
            <person name="Roy S."/>
            <person name="Viala J."/>
            <person name="Henrissat B."/>
            <person name="Grigoriev I.V."/>
            <person name="Corradi N."/>
            <person name="Roux C."/>
            <person name="Martin F.M."/>
        </authorList>
    </citation>
    <scope>NUCLEOTIDE SEQUENCE</scope>
</reference>
<dbReference type="GO" id="GO:0005634">
    <property type="term" value="C:nucleus"/>
    <property type="evidence" value="ECO:0007669"/>
    <property type="project" value="UniProtKB-SubCell"/>
</dbReference>
<dbReference type="SMART" id="SM00389">
    <property type="entry name" value="HOX"/>
    <property type="match status" value="1"/>
</dbReference>
<dbReference type="InterPro" id="IPR009057">
    <property type="entry name" value="Homeodomain-like_sf"/>
</dbReference>
<dbReference type="Pfam" id="PF00046">
    <property type="entry name" value="Homeodomain"/>
    <property type="match status" value="1"/>
</dbReference>
<keyword evidence="1 3" id="KW-0238">DNA-binding</keyword>
<dbReference type="GO" id="GO:0030154">
    <property type="term" value="P:cell differentiation"/>
    <property type="evidence" value="ECO:0007669"/>
    <property type="project" value="TreeGrafter"/>
</dbReference>
<feature type="DNA-binding region" description="Homeobox" evidence="3">
    <location>
        <begin position="173"/>
        <end position="225"/>
    </location>
</feature>
<comment type="subcellular location">
    <subcellularLocation>
        <location evidence="3 4">Nucleus</location>
    </subcellularLocation>
</comment>
<keyword evidence="3 4" id="KW-0539">Nucleus</keyword>
<keyword evidence="2 3" id="KW-0371">Homeobox</keyword>
<feature type="domain" description="Homeobox" evidence="5">
    <location>
        <begin position="171"/>
        <end position="224"/>
    </location>
</feature>
<evidence type="ECO:0000259" key="5">
    <source>
        <dbReference type="PROSITE" id="PS50071"/>
    </source>
</evidence>
<evidence type="ECO:0000256" key="4">
    <source>
        <dbReference type="RuleBase" id="RU000682"/>
    </source>
</evidence>
<protein>
    <submittedName>
        <fullName evidence="6">HD2</fullName>
    </submittedName>
</protein>
<sequence length="439" mass="51677">MDNLKNKTIFLEYIESQILIITKSFNNQTNSSFTCFNSFFRTELFKKYNLYCFDESTFINLFSTYSTESFKDYDTSNIIFDLERLCFGHENIKKTTLKYLTEMRIIIEQKCYEHRNTLLKSFFTLPSGDVEYIKNILIEIIRSYENLLYQITIECYNSIKILFKDFVVHISRFSDDVSNVLEAYFNENKRPDKCKKELIAKQTGLSEKQVEIWFNNRRSRTEKDDTDYEKLTTDFLEKKFDWSEKFAEIDSGSLTSKDMIQTIVHEFNLRRPEEEETNQASQANDDMISSETVEVLVSRPTRSRANAIRRSISPYSKDRSNNSENTTIVIEPENPIIRRNHKKRGLRDHFLAAKNVAVPYTKSRNKITSFIKDQTMFSEISRFNQFSLEIEPSQTLSLNENETQFSSSNSTPNTLNPDLTPQYFDTGSIQYNHIYANFS</sequence>
<evidence type="ECO:0000256" key="2">
    <source>
        <dbReference type="ARBA" id="ARBA00023155"/>
    </source>
</evidence>
<dbReference type="CDD" id="cd00086">
    <property type="entry name" value="homeodomain"/>
    <property type="match status" value="1"/>
</dbReference>
<dbReference type="Gene3D" id="1.10.10.60">
    <property type="entry name" value="Homeodomain-like"/>
    <property type="match status" value="1"/>
</dbReference>
<proteinExistence type="evidence at transcript level"/>
<dbReference type="GO" id="GO:0006357">
    <property type="term" value="P:regulation of transcription by RNA polymerase II"/>
    <property type="evidence" value="ECO:0007669"/>
    <property type="project" value="TreeGrafter"/>
</dbReference>
<dbReference type="PANTHER" id="PTHR24324:SF9">
    <property type="entry name" value="HOMEOBOX DOMAIN-CONTAINING PROTEIN"/>
    <property type="match status" value="1"/>
</dbReference>
<dbReference type="InterPro" id="IPR051000">
    <property type="entry name" value="Homeobox_DNA-bind_prot"/>
</dbReference>
<accession>A0A410HFH0</accession>